<dbReference type="AlphaFoldDB" id="A0A1J4RUI8"/>
<keyword evidence="3" id="KW-0521">NADP</keyword>
<protein>
    <recommendedName>
        <fullName evidence="2">hydroxymethylglutaryl-CoA reductase (NADPH)</fullName>
        <ecNumber evidence="2">1.1.1.34</ecNumber>
    </recommendedName>
</protein>
<keyword evidence="4" id="KW-0560">Oxidoreductase</keyword>
<organism evidence="6 7">
    <name type="scientific">Candidatus Beckwithbacteria bacterium CG1_02_47_37</name>
    <dbReference type="NCBI Taxonomy" id="1805034"/>
    <lineage>
        <taxon>Bacteria</taxon>
        <taxon>Candidatus Beckwithiibacteriota</taxon>
    </lineage>
</organism>
<dbReference type="Pfam" id="PF00368">
    <property type="entry name" value="HMG-CoA_red"/>
    <property type="match status" value="1"/>
</dbReference>
<dbReference type="Gene3D" id="3.90.770.10">
    <property type="entry name" value="3-hydroxy-3-methylglutaryl-coenzyme A Reductase, Chain A, domain 2"/>
    <property type="match status" value="1"/>
</dbReference>
<dbReference type="SUPFAM" id="SSF56542">
    <property type="entry name" value="Substrate-binding domain of HMG-CoA reductase"/>
    <property type="match status" value="1"/>
</dbReference>
<dbReference type="EC" id="1.1.1.34" evidence="2"/>
<dbReference type="InterPro" id="IPR009029">
    <property type="entry name" value="HMG_CoA_Rdtase_sub-bd_dom_sf"/>
</dbReference>
<dbReference type="InterPro" id="IPR002202">
    <property type="entry name" value="HMG_CoA_Rdtase"/>
</dbReference>
<evidence type="ECO:0000256" key="4">
    <source>
        <dbReference type="ARBA" id="ARBA00023002"/>
    </source>
</evidence>
<dbReference type="InterPro" id="IPR009023">
    <property type="entry name" value="HMG_CoA_Rdtase_NAD(P)-bd_sf"/>
</dbReference>
<dbReference type="FunFam" id="3.30.70.420:FF:000001">
    <property type="entry name" value="3-hydroxy-3-methylglutaryl coenzyme A reductase"/>
    <property type="match status" value="1"/>
</dbReference>
<dbReference type="InterPro" id="IPR004554">
    <property type="entry name" value="HMG_CoA_Rdtase_eu_arc"/>
</dbReference>
<gene>
    <name evidence="6" type="ORF">AUJ59_00085</name>
</gene>
<dbReference type="InterPro" id="IPR023074">
    <property type="entry name" value="HMG_CoA_Rdtase_cat_sf"/>
</dbReference>
<evidence type="ECO:0000256" key="2">
    <source>
        <dbReference type="ARBA" id="ARBA00012999"/>
    </source>
</evidence>
<dbReference type="Gene3D" id="3.30.70.420">
    <property type="entry name" value="Hydroxymethylglutaryl-CoA reductase, class I/II, NAD/NADP-binding domain"/>
    <property type="match status" value="1"/>
</dbReference>
<dbReference type="SUPFAM" id="SSF55035">
    <property type="entry name" value="NAD-binding domain of HMG-CoA reductase"/>
    <property type="match status" value="1"/>
</dbReference>
<dbReference type="GO" id="GO:0015936">
    <property type="term" value="P:coenzyme A metabolic process"/>
    <property type="evidence" value="ECO:0007669"/>
    <property type="project" value="InterPro"/>
</dbReference>
<dbReference type="EMBL" id="MNUI01000002">
    <property type="protein sequence ID" value="OIN90082.1"/>
    <property type="molecule type" value="Genomic_DNA"/>
</dbReference>
<evidence type="ECO:0000256" key="5">
    <source>
        <dbReference type="SAM" id="MobiDB-lite"/>
    </source>
</evidence>
<comment type="caution">
    <text evidence="6">The sequence shown here is derived from an EMBL/GenBank/DDBJ whole genome shotgun (WGS) entry which is preliminary data.</text>
</comment>
<dbReference type="PRINTS" id="PR00071">
    <property type="entry name" value="HMGCOARDTASE"/>
</dbReference>
<dbReference type="PANTHER" id="PTHR10572:SF24">
    <property type="entry name" value="3-HYDROXY-3-METHYLGLUTARYL-COENZYME A REDUCTASE"/>
    <property type="match status" value="1"/>
</dbReference>
<dbReference type="InterPro" id="IPR023076">
    <property type="entry name" value="HMG_CoA_Rdtase_CS"/>
</dbReference>
<dbReference type="PANTHER" id="PTHR10572">
    <property type="entry name" value="3-HYDROXY-3-METHYLGLUTARYL-COENZYME A REDUCTASE"/>
    <property type="match status" value="1"/>
</dbReference>
<sequence length="444" mass="47689">MAGVRFIFSHAFHLGWPEATSDNACVGYGGKINVQLRHSWLYGGGQLYQLLVDEVMAQSLTGNIENMIGWTKVPLGQAGPLLVNNKNYDLSLATTEGALVASVNRGCKATRLSGGIKVLVENVGATRGPVFRVKGIDEGKKLINWVKDNFKLVQKAAEATSQHLKLVDFTSTMAGKNAWLRFRFNTGEAMGMNMVTIATQKIVELIEDKLKIKCLALSGNFCVDKKANWLNFIEGRGKKVWAEAMIKRIIVKDVLKTTPEKIIEVVKSKQWLGSIMSGSMGANGHFANIAAALFLATGQDMAHVVEASLGVTIAELQSGSASRRATCSHLPGEARGCARRSAWPAPDLYFSVYLPDLMVGMVGGGTRLPSQQQVLKMLGNPSAIELAGIIGGSVLAGELSLTAALASGDLAKAHQKLGRPKPTRSDLLGNKSPIRSDLNGARYD</sequence>
<dbReference type="CDD" id="cd00643">
    <property type="entry name" value="HMG-CoA_reductase_classI"/>
    <property type="match status" value="1"/>
</dbReference>
<dbReference type="GO" id="GO:0004420">
    <property type="term" value="F:hydroxymethylglutaryl-CoA reductase (NADPH) activity"/>
    <property type="evidence" value="ECO:0007669"/>
    <property type="project" value="UniProtKB-EC"/>
</dbReference>
<evidence type="ECO:0000256" key="3">
    <source>
        <dbReference type="ARBA" id="ARBA00022857"/>
    </source>
</evidence>
<dbReference type="PROSITE" id="PS00318">
    <property type="entry name" value="HMG_COA_REDUCTASE_2"/>
    <property type="match status" value="1"/>
</dbReference>
<evidence type="ECO:0000313" key="6">
    <source>
        <dbReference type="EMBL" id="OIN90082.1"/>
    </source>
</evidence>
<proteinExistence type="inferred from homology"/>
<comment type="similarity">
    <text evidence="1">Belongs to the HMG-CoA reductase family.</text>
</comment>
<dbReference type="Proteomes" id="UP000183144">
    <property type="component" value="Unassembled WGS sequence"/>
</dbReference>
<name>A0A1J4RUI8_9BACT</name>
<dbReference type="GO" id="GO:0008299">
    <property type="term" value="P:isoprenoid biosynthetic process"/>
    <property type="evidence" value="ECO:0007669"/>
    <property type="project" value="InterPro"/>
</dbReference>
<dbReference type="PROSITE" id="PS50065">
    <property type="entry name" value="HMG_COA_REDUCTASE_4"/>
    <property type="match status" value="1"/>
</dbReference>
<evidence type="ECO:0000313" key="7">
    <source>
        <dbReference type="Proteomes" id="UP000183144"/>
    </source>
</evidence>
<accession>A0A1J4RUI8</accession>
<evidence type="ECO:0000256" key="1">
    <source>
        <dbReference type="ARBA" id="ARBA00007661"/>
    </source>
</evidence>
<dbReference type="GO" id="GO:0016126">
    <property type="term" value="P:sterol biosynthetic process"/>
    <property type="evidence" value="ECO:0007669"/>
    <property type="project" value="TreeGrafter"/>
</dbReference>
<feature type="region of interest" description="Disordered" evidence="5">
    <location>
        <begin position="415"/>
        <end position="444"/>
    </location>
</feature>
<dbReference type="STRING" id="1805034.AUJ59_00085"/>
<reference evidence="6 7" key="1">
    <citation type="journal article" date="2016" name="Environ. Microbiol.">
        <title>Genomic resolution of a cold subsurface aquifer community provides metabolic insights for novel microbes adapted to high CO concentrations.</title>
        <authorList>
            <person name="Probst A.J."/>
            <person name="Castelle C.J."/>
            <person name="Singh A."/>
            <person name="Brown C.T."/>
            <person name="Anantharaman K."/>
            <person name="Sharon I."/>
            <person name="Hug L.A."/>
            <person name="Burstein D."/>
            <person name="Emerson J.B."/>
            <person name="Thomas B.C."/>
            <person name="Banfield J.F."/>
        </authorList>
    </citation>
    <scope>NUCLEOTIDE SEQUENCE [LARGE SCALE GENOMIC DNA]</scope>
    <source>
        <strain evidence="6">CG1_02_47_37</strain>
    </source>
</reference>